<dbReference type="InterPro" id="IPR037512">
    <property type="entry name" value="PGPase_prok"/>
</dbReference>
<dbReference type="FunFam" id="3.40.50.1000:FF:000022">
    <property type="entry name" value="Phosphoglycolate phosphatase"/>
    <property type="match status" value="1"/>
</dbReference>
<name>U4PTS7_9HYPH</name>
<dbReference type="PANTHER" id="PTHR43434">
    <property type="entry name" value="PHOSPHOGLYCOLATE PHOSPHATASE"/>
    <property type="match status" value="1"/>
</dbReference>
<dbReference type="GO" id="GO:0008967">
    <property type="term" value="F:phosphoglycolate phosphatase activity"/>
    <property type="evidence" value="ECO:0007669"/>
    <property type="project" value="UniProtKB-UniRule"/>
</dbReference>
<dbReference type="CDD" id="cd07512">
    <property type="entry name" value="HAD_PGPase"/>
    <property type="match status" value="1"/>
</dbReference>
<evidence type="ECO:0000313" key="12">
    <source>
        <dbReference type="Proteomes" id="UP000016944"/>
    </source>
</evidence>
<evidence type="ECO:0000256" key="3">
    <source>
        <dbReference type="ARBA" id="ARBA00004818"/>
    </source>
</evidence>
<proteinExistence type="inferred from homology"/>
<accession>U4PTS7</accession>
<comment type="cofactor">
    <cofactor evidence="2 10">
        <name>Mg(2+)</name>
        <dbReference type="ChEBI" id="CHEBI:18420"/>
    </cofactor>
</comment>
<comment type="similarity">
    <text evidence="4 10">Belongs to the HAD-like hydrolase superfamily. CbbY/CbbZ/Gph/YieH family.</text>
</comment>
<dbReference type="GO" id="GO:0006281">
    <property type="term" value="P:DNA repair"/>
    <property type="evidence" value="ECO:0007669"/>
    <property type="project" value="TreeGrafter"/>
</dbReference>
<protein>
    <recommendedName>
        <fullName evidence="5 10">Phosphoglycolate phosphatase</fullName>
        <shortName evidence="10">PGP</shortName>
        <shortName evidence="10">PGPase</shortName>
        <ecNumber evidence="5 10">3.1.3.18</ecNumber>
    </recommendedName>
</protein>
<evidence type="ECO:0000256" key="6">
    <source>
        <dbReference type="ARBA" id="ARBA00022723"/>
    </source>
</evidence>
<evidence type="ECO:0000313" key="11">
    <source>
        <dbReference type="EMBL" id="CDI08483.1"/>
    </source>
</evidence>
<evidence type="ECO:0000256" key="7">
    <source>
        <dbReference type="ARBA" id="ARBA00022801"/>
    </source>
</evidence>
<keyword evidence="6 10" id="KW-0479">Metal-binding</keyword>
<dbReference type="SFLD" id="SFLDG01129">
    <property type="entry name" value="C1.5:_HAD__Beta-PGM__Phosphata"/>
    <property type="match status" value="1"/>
</dbReference>
<evidence type="ECO:0000256" key="1">
    <source>
        <dbReference type="ARBA" id="ARBA00000830"/>
    </source>
</evidence>
<dbReference type="SFLD" id="SFLDG01135">
    <property type="entry name" value="C1.5.6:_HAD__Beta-PGM__Phospha"/>
    <property type="match status" value="1"/>
</dbReference>
<evidence type="ECO:0000256" key="8">
    <source>
        <dbReference type="ARBA" id="ARBA00022842"/>
    </source>
</evidence>
<evidence type="ECO:0000256" key="5">
    <source>
        <dbReference type="ARBA" id="ARBA00013078"/>
    </source>
</evidence>
<dbReference type="AlphaFoldDB" id="U4PTS7"/>
<dbReference type="NCBIfam" id="TIGR01549">
    <property type="entry name" value="HAD-SF-IA-v1"/>
    <property type="match status" value="1"/>
</dbReference>
<dbReference type="SFLD" id="SFLDS00003">
    <property type="entry name" value="Haloacid_Dehalogenase"/>
    <property type="match status" value="1"/>
</dbReference>
<evidence type="ECO:0000256" key="2">
    <source>
        <dbReference type="ARBA" id="ARBA00001946"/>
    </source>
</evidence>
<comment type="catalytic activity">
    <reaction evidence="1 10">
        <text>2-phosphoglycolate + H2O = glycolate + phosphate</text>
        <dbReference type="Rhea" id="RHEA:14369"/>
        <dbReference type="ChEBI" id="CHEBI:15377"/>
        <dbReference type="ChEBI" id="CHEBI:29805"/>
        <dbReference type="ChEBI" id="CHEBI:43474"/>
        <dbReference type="ChEBI" id="CHEBI:58033"/>
        <dbReference type="EC" id="3.1.3.18"/>
    </reaction>
</comment>
<dbReference type="EMBL" id="HG518322">
    <property type="protein sequence ID" value="CDI08483.1"/>
    <property type="molecule type" value="Genomic_DNA"/>
</dbReference>
<dbReference type="Proteomes" id="UP000016944">
    <property type="component" value="Chromosome I"/>
</dbReference>
<dbReference type="NCBIfam" id="TIGR01509">
    <property type="entry name" value="HAD-SF-IA-v3"/>
    <property type="match status" value="1"/>
</dbReference>
<dbReference type="InterPro" id="IPR050155">
    <property type="entry name" value="HAD-like_hydrolase_sf"/>
</dbReference>
<organism evidence="11 12">
    <name type="scientific">Agrobacterium pusense</name>
    <dbReference type="NCBI Taxonomy" id="648995"/>
    <lineage>
        <taxon>Bacteria</taxon>
        <taxon>Pseudomonadati</taxon>
        <taxon>Pseudomonadota</taxon>
        <taxon>Alphaproteobacteria</taxon>
        <taxon>Hyphomicrobiales</taxon>
        <taxon>Rhizobiaceae</taxon>
        <taxon>Rhizobium/Agrobacterium group</taxon>
        <taxon>Agrobacterium</taxon>
    </lineage>
</organism>
<dbReference type="InterPro" id="IPR023198">
    <property type="entry name" value="PGP-like_dom2"/>
</dbReference>
<dbReference type="GO" id="GO:0005975">
    <property type="term" value="P:carbohydrate metabolic process"/>
    <property type="evidence" value="ECO:0007669"/>
    <property type="project" value="InterPro"/>
</dbReference>
<gene>
    <name evidence="11" type="primary">cbbZ</name>
    <name evidence="11" type="ORF">BN877_I1581</name>
</gene>
<dbReference type="InterPro" id="IPR036412">
    <property type="entry name" value="HAD-like_sf"/>
</dbReference>
<feature type="binding site" evidence="10">
    <location>
        <position position="28"/>
    </location>
    <ligand>
        <name>Mg(2+)</name>
        <dbReference type="ChEBI" id="CHEBI:18420"/>
    </ligand>
</feature>
<keyword evidence="8 10" id="KW-0460">Magnesium</keyword>
<feature type="binding site" evidence="10">
    <location>
        <position position="188"/>
    </location>
    <ligand>
        <name>Mg(2+)</name>
        <dbReference type="ChEBI" id="CHEBI:18420"/>
    </ligand>
</feature>
<evidence type="ECO:0000256" key="4">
    <source>
        <dbReference type="ARBA" id="ARBA00006171"/>
    </source>
</evidence>
<dbReference type="InterPro" id="IPR023214">
    <property type="entry name" value="HAD_sf"/>
</dbReference>
<dbReference type="Gene3D" id="3.40.50.1000">
    <property type="entry name" value="HAD superfamily/HAD-like"/>
    <property type="match status" value="1"/>
</dbReference>
<dbReference type="SUPFAM" id="SSF56784">
    <property type="entry name" value="HAD-like"/>
    <property type="match status" value="1"/>
</dbReference>
<dbReference type="GO" id="GO:0046872">
    <property type="term" value="F:metal ion binding"/>
    <property type="evidence" value="ECO:0007669"/>
    <property type="project" value="UniProtKB-KW"/>
</dbReference>
<dbReference type="EC" id="3.1.3.18" evidence="5 10"/>
<dbReference type="GO" id="GO:0046295">
    <property type="term" value="P:glycolate biosynthetic process"/>
    <property type="evidence" value="ECO:0007669"/>
    <property type="project" value="UniProtKB-UniRule"/>
</dbReference>
<dbReference type="PATRIC" id="fig|424182.3.peg.1564"/>
<feature type="binding site" evidence="10">
    <location>
        <position position="26"/>
    </location>
    <ligand>
        <name>Mg(2+)</name>
        <dbReference type="ChEBI" id="CHEBI:18420"/>
    </ligand>
</feature>
<dbReference type="HAMAP" id="MF_00495">
    <property type="entry name" value="GPH_hydrolase_bact"/>
    <property type="match status" value="1"/>
</dbReference>
<comment type="function">
    <text evidence="10">Specifically catalyzes the dephosphorylation of 2-phosphoglycolate. Is involved in the dissimilation of the intracellular 2-phosphoglycolate formed during the DNA repair of 3'-phosphoglycolate ends, a major class of DNA lesions induced by oxidative stress.</text>
</comment>
<evidence type="ECO:0000256" key="9">
    <source>
        <dbReference type="ARBA" id="ARBA00023277"/>
    </source>
</evidence>
<reference evidence="11 12" key="1">
    <citation type="journal article" date="2013" name="Genome Announc.">
        <title>Complete Genome Sequence of the Sesbania Symbiont and Rice Growth-Promoting Endophyte Rhizobium sp. Strain IRBG74.</title>
        <authorList>
            <person name="Crook M.B."/>
            <person name="Mitra S."/>
            <person name="Ane J.M."/>
            <person name="Sadowsky M.J."/>
            <person name="Gyaneshwar P."/>
        </authorList>
    </citation>
    <scope>NUCLEOTIDE SEQUENCE [LARGE SCALE GENOMIC DNA]</scope>
    <source>
        <strain evidence="11 12">IRBG74</strain>
    </source>
</reference>
<dbReference type="UniPathway" id="UPA00865">
    <property type="reaction ID" value="UER00834"/>
</dbReference>
<evidence type="ECO:0000256" key="10">
    <source>
        <dbReference type="HAMAP-Rule" id="MF_00495"/>
    </source>
</evidence>
<dbReference type="Pfam" id="PF13419">
    <property type="entry name" value="HAD_2"/>
    <property type="match status" value="1"/>
</dbReference>
<keyword evidence="9 10" id="KW-0119">Carbohydrate metabolism</keyword>
<comment type="pathway">
    <text evidence="3 10">Organic acid metabolism; glycolate biosynthesis; glycolate from 2-phosphoglycolate: step 1/1.</text>
</comment>
<keyword evidence="7 10" id="KW-0378">Hydrolase</keyword>
<dbReference type="InterPro" id="IPR006439">
    <property type="entry name" value="HAD-SF_hydro_IA"/>
</dbReference>
<dbReference type="GO" id="GO:0005829">
    <property type="term" value="C:cytosol"/>
    <property type="evidence" value="ECO:0007669"/>
    <property type="project" value="TreeGrafter"/>
</dbReference>
<sequence length="246" mass="26253">MNSSARILQEAVSVTSRPLSPLAIFDLDGTLVDTAADLVSSLNHTIAAAGLAPVTYDDLTHLVGQGARVMIKRAFALRETELPEAEIDPLYERFITHYRAEMPGESRPYPGIVNTLDALSQSGITLAVCTNKTAVLAVPLLEKLGLTPYFAAITCGDTFEFRKPDARHILGTIEKAGGDPARTIMVGDSINDILAAKNANVPSIGVTFGYTDIPMAELEPDVVIDDFEALTPDLFAKLIERGAAAA</sequence>
<dbReference type="InterPro" id="IPR041492">
    <property type="entry name" value="HAD_2"/>
</dbReference>
<dbReference type="HOGENOM" id="CLU_045011_19_1_5"/>
<dbReference type="KEGG" id="rir:BN877_I1581"/>
<dbReference type="PANTHER" id="PTHR43434:SF1">
    <property type="entry name" value="PHOSPHOGLYCOLATE PHOSPHATASE"/>
    <property type="match status" value="1"/>
</dbReference>
<dbReference type="Gene3D" id="1.10.150.240">
    <property type="entry name" value="Putative phosphatase, domain 2"/>
    <property type="match status" value="1"/>
</dbReference>
<feature type="active site" description="Nucleophile" evidence="10">
    <location>
        <position position="26"/>
    </location>
</feature>